<proteinExistence type="predicted"/>
<dbReference type="GO" id="GO:0003746">
    <property type="term" value="F:translation elongation factor activity"/>
    <property type="evidence" value="ECO:0007669"/>
    <property type="project" value="UniProtKB-KW"/>
</dbReference>
<name>A0ABV5KRW9_9BACL</name>
<accession>A0ABV5KRW9</accession>
<dbReference type="InterPro" id="IPR036953">
    <property type="entry name" value="GreA/GreB_C_sf"/>
</dbReference>
<dbReference type="EMBL" id="JBHMDO010000031">
    <property type="protein sequence ID" value="MFB9327977.1"/>
    <property type="molecule type" value="Genomic_DNA"/>
</dbReference>
<keyword evidence="2" id="KW-0648">Protein biosynthesis</keyword>
<organism evidence="2 3">
    <name type="scientific">Paenibacillus aurantiacus</name>
    <dbReference type="NCBI Taxonomy" id="1936118"/>
    <lineage>
        <taxon>Bacteria</taxon>
        <taxon>Bacillati</taxon>
        <taxon>Bacillota</taxon>
        <taxon>Bacilli</taxon>
        <taxon>Bacillales</taxon>
        <taxon>Paenibacillaceae</taxon>
        <taxon>Paenibacillus</taxon>
    </lineage>
</organism>
<protein>
    <submittedName>
        <fullName evidence="2">GreA/GreB family elongation factor</fullName>
    </submittedName>
</protein>
<evidence type="ECO:0000259" key="1">
    <source>
        <dbReference type="Pfam" id="PF01272"/>
    </source>
</evidence>
<evidence type="ECO:0000313" key="2">
    <source>
        <dbReference type="EMBL" id="MFB9327977.1"/>
    </source>
</evidence>
<reference evidence="2 3" key="1">
    <citation type="submission" date="2024-09" db="EMBL/GenBank/DDBJ databases">
        <authorList>
            <person name="Sun Q."/>
            <person name="Mori K."/>
        </authorList>
    </citation>
    <scope>NUCLEOTIDE SEQUENCE [LARGE SCALE GENOMIC DNA]</scope>
    <source>
        <strain evidence="2 3">TISTR 2452</strain>
    </source>
</reference>
<sequence length="142" mass="16178">MNNLEIRAYILGQLVHLEESKKAMLDAYFPLPDRHVERKSTEILLERYVHRIEKLLFCLTHEPDFKLTFVVIGSTVTIRNKQSHVAESYKICYPDHADIDAGCISFLSPLGRQLLLSPIYSTVNVAVPDGECEYVVECISVP</sequence>
<dbReference type="InterPro" id="IPR001437">
    <property type="entry name" value="Tscrpt_elong_fac_GreA/B_C"/>
</dbReference>
<gene>
    <name evidence="2" type="ORF">ACFFSY_18785</name>
</gene>
<dbReference type="Gene3D" id="3.10.50.30">
    <property type="entry name" value="Transcription elongation factor, GreA/GreB, C-terminal domain"/>
    <property type="match status" value="1"/>
</dbReference>
<keyword evidence="2" id="KW-0251">Elongation factor</keyword>
<comment type="caution">
    <text evidence="2">The sequence shown here is derived from an EMBL/GenBank/DDBJ whole genome shotgun (WGS) entry which is preliminary data.</text>
</comment>
<dbReference type="Pfam" id="PF01272">
    <property type="entry name" value="GreA_GreB"/>
    <property type="match status" value="1"/>
</dbReference>
<evidence type="ECO:0000313" key="3">
    <source>
        <dbReference type="Proteomes" id="UP001589747"/>
    </source>
</evidence>
<keyword evidence="3" id="KW-1185">Reference proteome</keyword>
<dbReference type="RefSeq" id="WP_377496829.1">
    <property type="nucleotide sequence ID" value="NZ_JBHMDO010000031.1"/>
</dbReference>
<dbReference type="Proteomes" id="UP001589747">
    <property type="component" value="Unassembled WGS sequence"/>
</dbReference>
<dbReference type="SUPFAM" id="SSF54534">
    <property type="entry name" value="FKBP-like"/>
    <property type="match status" value="1"/>
</dbReference>
<feature type="domain" description="Transcription elongation factor GreA/GreB C-terminal" evidence="1">
    <location>
        <begin position="69"/>
        <end position="139"/>
    </location>
</feature>